<dbReference type="GO" id="GO:0003677">
    <property type="term" value="F:DNA binding"/>
    <property type="evidence" value="ECO:0007669"/>
    <property type="project" value="UniProtKB-UniRule"/>
</dbReference>
<feature type="coiled-coil region" evidence="5">
    <location>
        <begin position="202"/>
        <end position="233"/>
    </location>
</feature>
<comment type="subcellular location">
    <subcellularLocation>
        <location evidence="1">Nucleus</location>
    </subcellularLocation>
</comment>
<evidence type="ECO:0000256" key="4">
    <source>
        <dbReference type="PROSITE-ProRule" id="PRU00267"/>
    </source>
</evidence>
<evidence type="ECO:0000313" key="8">
    <source>
        <dbReference type="EMBL" id="KAL3889864.1"/>
    </source>
</evidence>
<keyword evidence="2 4" id="KW-0238">DNA-binding</keyword>
<feature type="compositionally biased region" description="Basic and acidic residues" evidence="6">
    <location>
        <begin position="8"/>
        <end position="26"/>
    </location>
</feature>
<keyword evidence="9" id="KW-1185">Reference proteome</keyword>
<protein>
    <recommendedName>
        <fullName evidence="7">HMG box domain-containing protein</fullName>
    </recommendedName>
</protein>
<evidence type="ECO:0000259" key="7">
    <source>
        <dbReference type="PROSITE" id="PS50118"/>
    </source>
</evidence>
<feature type="compositionally biased region" description="Acidic residues" evidence="6">
    <location>
        <begin position="27"/>
        <end position="40"/>
    </location>
</feature>
<dbReference type="GO" id="GO:0005634">
    <property type="term" value="C:nucleus"/>
    <property type="evidence" value="ECO:0007669"/>
    <property type="project" value="UniProtKB-SubCell"/>
</dbReference>
<feature type="region of interest" description="Disordered" evidence="6">
    <location>
        <begin position="274"/>
        <end position="481"/>
    </location>
</feature>
<keyword evidence="3 4" id="KW-0539">Nucleus</keyword>
<dbReference type="InterPro" id="IPR009071">
    <property type="entry name" value="HMG_box_dom"/>
</dbReference>
<feature type="region of interest" description="Disordered" evidence="6">
    <location>
        <begin position="1"/>
        <end position="40"/>
    </location>
</feature>
<proteinExistence type="predicted"/>
<dbReference type="Proteomes" id="UP001634394">
    <property type="component" value="Unassembled WGS sequence"/>
</dbReference>
<dbReference type="PROSITE" id="PS50118">
    <property type="entry name" value="HMG_BOX_2"/>
    <property type="match status" value="1"/>
</dbReference>
<evidence type="ECO:0000256" key="6">
    <source>
        <dbReference type="SAM" id="MobiDB-lite"/>
    </source>
</evidence>
<evidence type="ECO:0000256" key="1">
    <source>
        <dbReference type="ARBA" id="ARBA00004123"/>
    </source>
</evidence>
<dbReference type="PANTHER" id="PTHR46318">
    <property type="entry name" value="UPSTREAM BINDING TRANSCRIPTION FACTOR"/>
    <property type="match status" value="1"/>
</dbReference>
<dbReference type="AlphaFoldDB" id="A0ABD3XUG6"/>
<feature type="compositionally biased region" description="Basic residues" evidence="6">
    <location>
        <begin position="426"/>
        <end position="436"/>
    </location>
</feature>
<reference evidence="8 9" key="1">
    <citation type="submission" date="2024-11" db="EMBL/GenBank/DDBJ databases">
        <title>Chromosome-level genome assembly of the freshwater bivalve Anodonta woodiana.</title>
        <authorList>
            <person name="Chen X."/>
        </authorList>
    </citation>
    <scope>NUCLEOTIDE SEQUENCE [LARGE SCALE GENOMIC DNA]</scope>
    <source>
        <strain evidence="8">MN2024</strain>
        <tissue evidence="8">Gills</tissue>
    </source>
</reference>
<dbReference type="InterPro" id="IPR036910">
    <property type="entry name" value="HMG_box_dom_sf"/>
</dbReference>
<keyword evidence="5" id="KW-0175">Coiled coil</keyword>
<evidence type="ECO:0000256" key="2">
    <source>
        <dbReference type="ARBA" id="ARBA00023125"/>
    </source>
</evidence>
<dbReference type="PANTHER" id="PTHR46318:SF2">
    <property type="entry name" value="NUCLEOLAR TRANSCRIPTION FACTOR 1"/>
    <property type="match status" value="1"/>
</dbReference>
<evidence type="ECO:0000256" key="3">
    <source>
        <dbReference type="ARBA" id="ARBA00023242"/>
    </source>
</evidence>
<organism evidence="8 9">
    <name type="scientific">Sinanodonta woodiana</name>
    <name type="common">Chinese pond mussel</name>
    <name type="synonym">Anodonta woodiana</name>
    <dbReference type="NCBI Taxonomy" id="1069815"/>
    <lineage>
        <taxon>Eukaryota</taxon>
        <taxon>Metazoa</taxon>
        <taxon>Spiralia</taxon>
        <taxon>Lophotrochozoa</taxon>
        <taxon>Mollusca</taxon>
        <taxon>Bivalvia</taxon>
        <taxon>Autobranchia</taxon>
        <taxon>Heteroconchia</taxon>
        <taxon>Palaeoheterodonta</taxon>
        <taxon>Unionida</taxon>
        <taxon>Unionoidea</taxon>
        <taxon>Unionidae</taxon>
        <taxon>Unioninae</taxon>
        <taxon>Sinanodonta</taxon>
    </lineage>
</organism>
<feature type="compositionally biased region" description="Polar residues" evidence="6">
    <location>
        <begin position="294"/>
        <end position="313"/>
    </location>
</feature>
<comment type="caution">
    <text evidence="8">The sequence shown here is derived from an EMBL/GenBank/DDBJ whole genome shotgun (WGS) entry which is preliminary data.</text>
</comment>
<dbReference type="EMBL" id="JBJQND010000001">
    <property type="protein sequence ID" value="KAL3889864.1"/>
    <property type="molecule type" value="Genomic_DNA"/>
</dbReference>
<evidence type="ECO:0000256" key="5">
    <source>
        <dbReference type="SAM" id="Coils"/>
    </source>
</evidence>
<dbReference type="Gene3D" id="1.10.30.10">
    <property type="entry name" value="High mobility group box domain"/>
    <property type="match status" value="1"/>
</dbReference>
<gene>
    <name evidence="8" type="ORF">ACJMK2_002187</name>
</gene>
<dbReference type="SMART" id="SM00398">
    <property type="entry name" value="HMG"/>
    <property type="match status" value="1"/>
</dbReference>
<feature type="domain" description="HMG box" evidence="7">
    <location>
        <begin position="167"/>
        <end position="231"/>
    </location>
</feature>
<feature type="DNA-binding region" description="HMG box" evidence="4">
    <location>
        <begin position="167"/>
        <end position="231"/>
    </location>
</feature>
<evidence type="ECO:0000313" key="9">
    <source>
        <dbReference type="Proteomes" id="UP001634394"/>
    </source>
</evidence>
<dbReference type="SUPFAM" id="SSF47095">
    <property type="entry name" value="HMG-box"/>
    <property type="match status" value="2"/>
</dbReference>
<dbReference type="InterPro" id="IPR051762">
    <property type="entry name" value="UBF1"/>
</dbReference>
<accession>A0ABD3XUG6</accession>
<sequence>MANASKRSHQDSSDSEEINKKRRYEEAFEEGDDEESDEEDEVEMVEVRNAQTVTSTAVPVKWTVEDSHRLLVSIMLLLPQFDVALYSEQEAQIDWEQVAFASFTADQCREHWHELTKKVRIYRTMSDMVTDALSMLPRPGAGFQMIQRNNQRYLKKPIPVKKKSTLPKLVMNAFSLFMKEKIQDLQHIPASERMKNVSQMYKLLSETEKNELMERYDDLKKNHIKELKKLKEADPALAEEVDEQLMKLEKIPAKSKQTKVSSVVSQNNSILKYMSKEKATPAQTVESSDKKSESTSGRSPKKNSSVKSASTPLISKKSESKMKSTMAAQEEDSNASNTSDDMEGSYLSSARSTKKGSPVKSASRPKKSKAVVEKQSLPGNSGSDAESDHGDVRKKPASKPQSTMATAEEDSGASDSSDNKEEEHKQRSKSPKKSHSAKSAEISPEKKSMQMTSLKPMSKPSDGVKTSESKRKEKKKKKETVTGLSQYVAAKKASYQQLYPELNDKEIAMRLAGKWERLSNKKKDPCTETFSNLSIISAMSVSESISATTSADKQRLSTNG</sequence>
<name>A0ABD3XUG6_SINWO</name>